<feature type="domain" description="NodB homology" evidence="3">
    <location>
        <begin position="87"/>
        <end position="279"/>
    </location>
</feature>
<keyword evidence="4" id="KW-0378">Hydrolase</keyword>
<dbReference type="EMBL" id="DQ073796">
    <property type="protein sequence ID" value="AAY78584.1"/>
    <property type="molecule type" value="Genomic_DNA"/>
</dbReference>
<keyword evidence="2" id="KW-0732">Signal</keyword>
<dbReference type="Pfam" id="PF01522">
    <property type="entry name" value="Polysacc_deac_1"/>
    <property type="match status" value="1"/>
</dbReference>
<dbReference type="InterPro" id="IPR051398">
    <property type="entry name" value="Polysacch_Deacetylase"/>
</dbReference>
<dbReference type="Gene3D" id="3.20.20.370">
    <property type="entry name" value="Glycoside hydrolase/deacetylase"/>
    <property type="match status" value="1"/>
</dbReference>
<protein>
    <submittedName>
        <fullName evidence="4">Predicted xylanase/chitin deacetylase</fullName>
    </submittedName>
</protein>
<evidence type="ECO:0000313" key="4">
    <source>
        <dbReference type="EMBL" id="AAY78584.1"/>
    </source>
</evidence>
<dbReference type="PANTHER" id="PTHR34216:SF3">
    <property type="entry name" value="POLY-BETA-1,6-N-ACETYL-D-GLUCOSAMINE N-DEACETYLASE"/>
    <property type="match status" value="1"/>
</dbReference>
<name>Q4PKG2_9BACT</name>
<accession>Q4PKG2</accession>
<dbReference type="InterPro" id="IPR011330">
    <property type="entry name" value="Glyco_hydro/deAcase_b/a-brl"/>
</dbReference>
<organism evidence="4">
    <name type="scientific">uncultured bacterium MedeBAC82F10</name>
    <dbReference type="NCBI Taxonomy" id="332272"/>
    <lineage>
        <taxon>Bacteria</taxon>
        <taxon>environmental samples</taxon>
    </lineage>
</organism>
<keyword evidence="4" id="KW-0119">Carbohydrate metabolism</keyword>
<dbReference type="InterPro" id="IPR002509">
    <property type="entry name" value="NODB_dom"/>
</dbReference>
<dbReference type="SUPFAM" id="SSF88713">
    <property type="entry name" value="Glycoside hydrolase/deacetylase"/>
    <property type="match status" value="1"/>
</dbReference>
<keyword evidence="4" id="KW-0326">Glycosidase</keyword>
<dbReference type="PROSITE" id="PS51677">
    <property type="entry name" value="NODB"/>
    <property type="match status" value="1"/>
</dbReference>
<dbReference type="GO" id="GO:0016810">
    <property type="term" value="F:hydrolase activity, acting on carbon-nitrogen (but not peptide) bonds"/>
    <property type="evidence" value="ECO:0007669"/>
    <property type="project" value="InterPro"/>
</dbReference>
<comment type="subcellular location">
    <subcellularLocation>
        <location evidence="1">Secreted</location>
    </subcellularLocation>
</comment>
<evidence type="ECO:0000259" key="3">
    <source>
        <dbReference type="PROSITE" id="PS51677"/>
    </source>
</evidence>
<evidence type="ECO:0000256" key="1">
    <source>
        <dbReference type="ARBA" id="ARBA00004613"/>
    </source>
</evidence>
<dbReference type="GO" id="GO:0045493">
    <property type="term" value="P:xylan catabolic process"/>
    <property type="evidence" value="ECO:0007669"/>
    <property type="project" value="UniProtKB-KW"/>
</dbReference>
<keyword evidence="4" id="KW-0624">Polysaccharide degradation</keyword>
<dbReference type="GO" id="GO:0005576">
    <property type="term" value="C:extracellular region"/>
    <property type="evidence" value="ECO:0007669"/>
    <property type="project" value="UniProtKB-SubCell"/>
</dbReference>
<reference evidence="4" key="1">
    <citation type="journal article" date="2005" name="PLoS Biol.">
        <title>New insights into metabolic properties of marine bacteria encoding proteorhodopsins.</title>
        <authorList>
            <person name="Sabehi G."/>
            <person name="Loy A."/>
            <person name="Jung K.H."/>
            <person name="Partha R."/>
            <person name="Spudich J.L."/>
            <person name="Isaacson T."/>
            <person name="Hirschberg J."/>
            <person name="Wagner M."/>
            <person name="Beja O."/>
        </authorList>
    </citation>
    <scope>NUCLEOTIDE SEQUENCE</scope>
</reference>
<dbReference type="CDD" id="cd10973">
    <property type="entry name" value="CE4_DAC_u4_5s"/>
    <property type="match status" value="1"/>
</dbReference>
<dbReference type="PANTHER" id="PTHR34216">
    <property type="match status" value="1"/>
</dbReference>
<dbReference type="AlphaFoldDB" id="Q4PKG2"/>
<dbReference type="GO" id="GO:0016798">
    <property type="term" value="F:hydrolase activity, acting on glycosyl bonds"/>
    <property type="evidence" value="ECO:0007669"/>
    <property type="project" value="UniProtKB-KW"/>
</dbReference>
<keyword evidence="4" id="KW-0858">Xylan degradation</keyword>
<evidence type="ECO:0000256" key="2">
    <source>
        <dbReference type="ARBA" id="ARBA00022729"/>
    </source>
</evidence>
<sequence>MPISRFFSCLLIIVGLLPFSFNLSYATSLEDTIPNNIIMYHRFGETKYPSTNITEEQLDSHLNYLIEQNYRFIQAGDLLDPNQLNEKTITVTIDDAYLSFYEVGLPIFEKYQVPVTLFLNTENVGGSNYMSWDQLRDALNRGVEIQNHSHTHSSFATLDDETIISEIETSQSLILANLNITPNLFAFPFGESSDAAQKIIETYFDAAFGQHSGAFSMNYRYYIPRYPLNENYGSIDRLRDISKSLPFQAAQLQPSNPTLNPPSTRFVLDIEEGVNGVNCFISDFQGSIEKQMTVLENKLLIELSRMPVSGRLRFNCTKVDSGIFWYGHQYFLN</sequence>
<proteinExistence type="predicted"/>